<proteinExistence type="predicted"/>
<dbReference type="Proteomes" id="UP000692954">
    <property type="component" value="Unassembled WGS sequence"/>
</dbReference>
<name>A0A8S1QRD2_9CILI</name>
<sequence length="97" mass="11445">MESVKNQTVKIKIEPFNTWICKYCTFENLDGIICGTCSQYKEPEPQQLQYEFDPQIKINEAEKFCNHIQNNSIKSHLKIMIADSEQEVQFSISEFYK</sequence>
<evidence type="ECO:0000313" key="1">
    <source>
        <dbReference type="EMBL" id="CAD8117140.1"/>
    </source>
</evidence>
<protein>
    <submittedName>
        <fullName evidence="1">Uncharacterized protein</fullName>
    </submittedName>
</protein>
<dbReference type="AlphaFoldDB" id="A0A8S1QRD2"/>
<accession>A0A8S1QRD2</accession>
<keyword evidence="2" id="KW-1185">Reference proteome</keyword>
<organism evidence="1 2">
    <name type="scientific">Paramecium sonneborni</name>
    <dbReference type="NCBI Taxonomy" id="65129"/>
    <lineage>
        <taxon>Eukaryota</taxon>
        <taxon>Sar</taxon>
        <taxon>Alveolata</taxon>
        <taxon>Ciliophora</taxon>
        <taxon>Intramacronucleata</taxon>
        <taxon>Oligohymenophorea</taxon>
        <taxon>Peniculida</taxon>
        <taxon>Parameciidae</taxon>
        <taxon>Paramecium</taxon>
    </lineage>
</organism>
<reference evidence="1" key="1">
    <citation type="submission" date="2021-01" db="EMBL/GenBank/DDBJ databases">
        <authorList>
            <consortium name="Genoscope - CEA"/>
            <person name="William W."/>
        </authorList>
    </citation>
    <scope>NUCLEOTIDE SEQUENCE</scope>
</reference>
<evidence type="ECO:0000313" key="2">
    <source>
        <dbReference type="Proteomes" id="UP000692954"/>
    </source>
</evidence>
<gene>
    <name evidence="1" type="ORF">PSON_ATCC_30995.1.T1130025</name>
</gene>
<dbReference type="EMBL" id="CAJJDN010000113">
    <property type="protein sequence ID" value="CAD8117140.1"/>
    <property type="molecule type" value="Genomic_DNA"/>
</dbReference>
<comment type="caution">
    <text evidence="1">The sequence shown here is derived from an EMBL/GenBank/DDBJ whole genome shotgun (WGS) entry which is preliminary data.</text>
</comment>